<dbReference type="Proteomes" id="UP000472265">
    <property type="component" value="Chromosome 6"/>
</dbReference>
<keyword evidence="4" id="KW-0227">DNA damage</keyword>
<feature type="compositionally biased region" description="Basic and acidic residues" evidence="13">
    <location>
        <begin position="374"/>
        <end position="390"/>
    </location>
</feature>
<dbReference type="GeneTree" id="ENSGT00390000018439"/>
<feature type="region of interest" description="Disordered" evidence="13">
    <location>
        <begin position="74"/>
        <end position="102"/>
    </location>
</feature>
<keyword evidence="5 12" id="KW-0378">Hydrolase</keyword>
<evidence type="ECO:0000256" key="11">
    <source>
        <dbReference type="ARBA" id="ARBA00031130"/>
    </source>
</evidence>
<dbReference type="SUPFAM" id="SSF143081">
    <property type="entry name" value="BB1717-like"/>
    <property type="match status" value="1"/>
</dbReference>
<dbReference type="Gene3D" id="3.90.1680.10">
    <property type="entry name" value="SOS response associated peptidase-like"/>
    <property type="match status" value="1"/>
</dbReference>
<organism evidence="14 15">
    <name type="scientific">Sparus aurata</name>
    <name type="common">Gilthead sea bream</name>
    <dbReference type="NCBI Taxonomy" id="8175"/>
    <lineage>
        <taxon>Eukaryota</taxon>
        <taxon>Metazoa</taxon>
        <taxon>Chordata</taxon>
        <taxon>Craniata</taxon>
        <taxon>Vertebrata</taxon>
        <taxon>Euteleostomi</taxon>
        <taxon>Actinopterygii</taxon>
        <taxon>Neopterygii</taxon>
        <taxon>Teleostei</taxon>
        <taxon>Neoteleostei</taxon>
        <taxon>Acanthomorphata</taxon>
        <taxon>Eupercaria</taxon>
        <taxon>Spariformes</taxon>
        <taxon>Sparidae</taxon>
        <taxon>Sparus</taxon>
    </lineage>
</organism>
<evidence type="ECO:0000313" key="14">
    <source>
        <dbReference type="Ensembl" id="ENSSAUP00010024433.1"/>
    </source>
</evidence>
<evidence type="ECO:0000256" key="1">
    <source>
        <dbReference type="ARBA" id="ARBA00008136"/>
    </source>
</evidence>
<evidence type="ECO:0000256" key="4">
    <source>
        <dbReference type="ARBA" id="ARBA00022763"/>
    </source>
</evidence>
<dbReference type="InterPro" id="IPR036590">
    <property type="entry name" value="SRAP-like"/>
</dbReference>
<dbReference type="GO" id="GO:0008233">
    <property type="term" value="F:peptidase activity"/>
    <property type="evidence" value="ECO:0007669"/>
    <property type="project" value="UniProtKB-KW"/>
</dbReference>
<dbReference type="Ensembl" id="ENSSAUT00010025810.1">
    <property type="protein sequence ID" value="ENSSAUP00010024433.1"/>
    <property type="gene ID" value="ENSSAUG00010010704.1"/>
</dbReference>
<keyword evidence="6" id="KW-0190">Covalent protein-DNA linkage</keyword>
<sequence length="413" mass="46918">MATSEQPHMRALTRHPCPGKSPLNCTCTYVAVVVYTKSHNSHRKCNGSRVSCKMCGRTACTLAPDEVSRACSYRNRGGRRRQPRWRDGDEDKYRPSYNKSPQTMSPVLLSQRHFDKTAPVDECVLASMRWGLVPSWFKEKDPSMMHYSTTNCRSENILEKKSYKDPLAKGQRCVILADGFYEWKRQDKVKQPFFIYFPQTLEKTEDQDDPTTSARNKENSKSACPPVEASPDLTEEEEEAAGEWTGWKLLTMAGLFDCWTPPGGGEPLYTYSIITVNASPNLENIHHRMPAILVGEEEVRRWLDFGEVKSLDALKLLQSKDILTFHPVSSLVNNSRNNSPECLQPVDLNSKKESKPTASSKMMKSWLTSSASAKRKEPSTSESKDEQERKAQRKSTGELQRWLQGANKKPRTK</sequence>
<dbReference type="PANTHER" id="PTHR13604:SF0">
    <property type="entry name" value="ABASIC SITE PROCESSING PROTEIN HMCES"/>
    <property type="match status" value="1"/>
</dbReference>
<feature type="compositionally biased region" description="Basic and acidic residues" evidence="13">
    <location>
        <begin position="84"/>
        <end position="94"/>
    </location>
</feature>
<accession>A0A671VC39</accession>
<reference evidence="14" key="3">
    <citation type="submission" date="2025-09" db="UniProtKB">
        <authorList>
            <consortium name="Ensembl"/>
        </authorList>
    </citation>
    <scope>IDENTIFICATION</scope>
</reference>
<evidence type="ECO:0000256" key="9">
    <source>
        <dbReference type="ARBA" id="ARBA00030390"/>
    </source>
</evidence>
<dbReference type="PANTHER" id="PTHR13604">
    <property type="entry name" value="DC12-RELATED"/>
    <property type="match status" value="1"/>
</dbReference>
<keyword evidence="8" id="KW-0456">Lyase</keyword>
<dbReference type="InParanoid" id="A0A671VC39"/>
<keyword evidence="3 12" id="KW-0645">Protease</keyword>
<evidence type="ECO:0000256" key="3">
    <source>
        <dbReference type="ARBA" id="ARBA00022670"/>
    </source>
</evidence>
<gene>
    <name evidence="14" type="primary">HMCES</name>
    <name evidence="14" type="synonym">hmces</name>
</gene>
<dbReference type="EC" id="3.4.-.-" evidence="12"/>
<dbReference type="GO" id="GO:0006508">
    <property type="term" value="P:proteolysis"/>
    <property type="evidence" value="ECO:0007669"/>
    <property type="project" value="UniProtKB-KW"/>
</dbReference>
<evidence type="ECO:0000256" key="6">
    <source>
        <dbReference type="ARBA" id="ARBA00023124"/>
    </source>
</evidence>
<evidence type="ECO:0000313" key="15">
    <source>
        <dbReference type="Proteomes" id="UP000472265"/>
    </source>
</evidence>
<dbReference type="OMA" id="SYNKGPQ"/>
<dbReference type="GO" id="GO:0016829">
    <property type="term" value="F:lyase activity"/>
    <property type="evidence" value="ECO:0007669"/>
    <property type="project" value="UniProtKB-KW"/>
</dbReference>
<feature type="region of interest" description="Disordered" evidence="13">
    <location>
        <begin position="334"/>
        <end position="413"/>
    </location>
</feature>
<comment type="similarity">
    <text evidence="1 12">Belongs to the SOS response-associated peptidase family.</text>
</comment>
<reference evidence="14" key="1">
    <citation type="submission" date="2021-04" db="EMBL/GenBank/DDBJ databases">
        <authorList>
            <consortium name="Wellcome Sanger Institute Data Sharing"/>
        </authorList>
    </citation>
    <scope>NUCLEOTIDE SEQUENCE [LARGE SCALE GENOMIC DNA]</scope>
</reference>
<dbReference type="AlphaFoldDB" id="A0A671VC39"/>
<feature type="region of interest" description="Disordered" evidence="13">
    <location>
        <begin position="204"/>
        <end position="238"/>
    </location>
</feature>
<evidence type="ECO:0000256" key="13">
    <source>
        <dbReference type="SAM" id="MobiDB-lite"/>
    </source>
</evidence>
<name>A0A671VC39_SPAAU</name>
<protein>
    <recommendedName>
        <fullName evidence="2 12">Abasic site processing protein HMCES</fullName>
        <shortName evidence="12">ES cell-specific 5hmC-binding protein</shortName>
        <ecNumber evidence="12">3.4.-.-</ecNumber>
    </recommendedName>
    <alternativeName>
        <fullName evidence="9 12">Embryonic stem cell-specific 5-hydroxymethylcytosine-binding protein</fullName>
    </alternativeName>
    <alternativeName>
        <fullName evidence="10 12">Peptidase HMCES</fullName>
    </alternativeName>
    <alternativeName>
        <fullName evidence="11 12">SRAP domain-containing protein 1</fullName>
    </alternativeName>
</protein>
<feature type="compositionally biased region" description="Polar residues" evidence="13">
    <location>
        <begin position="356"/>
        <end position="372"/>
    </location>
</feature>
<evidence type="ECO:0000256" key="2">
    <source>
        <dbReference type="ARBA" id="ARBA00015888"/>
    </source>
</evidence>
<dbReference type="InterPro" id="IPR003738">
    <property type="entry name" value="SRAP"/>
</dbReference>
<evidence type="ECO:0000256" key="8">
    <source>
        <dbReference type="ARBA" id="ARBA00023239"/>
    </source>
</evidence>
<evidence type="ECO:0000256" key="10">
    <source>
        <dbReference type="ARBA" id="ARBA00030898"/>
    </source>
</evidence>
<comment type="function">
    <text evidence="12">Sensor of abasic sites in single-stranded DNA (ssDNA) required to preserve genome integrity by promoting error-free repair of abasic sites. Acts as an enzyme that recognizes and binds abasic sites in ssDNA at replication forks and chemically modifies the lesion by forming a covalent cross-link with DNA: forms a stable thiazolidine linkage between a ring-opened abasic site and the alpha-amino and sulfhydryl substituents of its N-terminal catalytic cysteine residue. The HMCES DNA-protein cross-link is then either reversed or degraded. HMCES is able to catalyze the reversal of its thiazolidine cross-link and cycle between a cross-link and a non-cross-linked state depending on DNA context: mediates self-reversal of the thiazolidine cross-link in double stranded DNA, allowing APEX1 to initiate downstream repair of abasic sites. The HMCES DNA-protein cross-link can also be degraded by the SPRTN metalloprotease following unfolding by the BRIP1/FANCJ helicase. Acts as a protease: mediates autocatalytic processing of its N-terminal methionine in order to expose the catalytic cysteine.</text>
</comment>
<dbReference type="GO" id="GO:0003697">
    <property type="term" value="F:single-stranded DNA binding"/>
    <property type="evidence" value="ECO:0007669"/>
    <property type="project" value="InterPro"/>
</dbReference>
<evidence type="ECO:0000256" key="7">
    <source>
        <dbReference type="ARBA" id="ARBA00023125"/>
    </source>
</evidence>
<dbReference type="Pfam" id="PF02586">
    <property type="entry name" value="SRAP"/>
    <property type="match status" value="1"/>
</dbReference>
<dbReference type="GO" id="GO:0106300">
    <property type="term" value="P:protein-DNA covalent cross-linking repair"/>
    <property type="evidence" value="ECO:0007669"/>
    <property type="project" value="InterPro"/>
</dbReference>
<proteinExistence type="inferred from homology"/>
<reference evidence="14" key="2">
    <citation type="submission" date="2025-08" db="UniProtKB">
        <authorList>
            <consortium name="Ensembl"/>
        </authorList>
    </citation>
    <scope>IDENTIFICATION</scope>
</reference>
<keyword evidence="15" id="KW-1185">Reference proteome</keyword>
<keyword evidence="7" id="KW-0238">DNA-binding</keyword>
<evidence type="ECO:0000256" key="12">
    <source>
        <dbReference type="RuleBase" id="RU364100"/>
    </source>
</evidence>
<evidence type="ECO:0000256" key="5">
    <source>
        <dbReference type="ARBA" id="ARBA00022801"/>
    </source>
</evidence>